<organism evidence="1 2">
    <name type="scientific">Flavobacterium pectinovorum</name>
    <dbReference type="NCBI Taxonomy" id="29533"/>
    <lineage>
        <taxon>Bacteria</taxon>
        <taxon>Pseudomonadati</taxon>
        <taxon>Bacteroidota</taxon>
        <taxon>Flavobacteriia</taxon>
        <taxon>Flavobacteriales</taxon>
        <taxon>Flavobacteriaceae</taxon>
        <taxon>Flavobacterium</taxon>
    </lineage>
</organism>
<accession>A0A502F2F9</accession>
<protein>
    <submittedName>
        <fullName evidence="1">Uncharacterized protein</fullName>
    </submittedName>
</protein>
<reference evidence="1 2" key="1">
    <citation type="journal article" date="2019" name="Environ. Microbiol.">
        <title>Species interactions and distinct microbial communities in high Arctic permafrost affected cryosols are associated with the CH4 and CO2 gas fluxes.</title>
        <authorList>
            <person name="Altshuler I."/>
            <person name="Hamel J."/>
            <person name="Turney S."/>
            <person name="Magnuson E."/>
            <person name="Levesque R."/>
            <person name="Greer C."/>
            <person name="Whyte L.G."/>
        </authorList>
    </citation>
    <scope>NUCLEOTIDE SEQUENCE [LARGE SCALE GENOMIC DNA]</scope>
    <source>
        <strain evidence="1 2">42</strain>
    </source>
</reference>
<comment type="caution">
    <text evidence="1">The sequence shown here is derived from an EMBL/GenBank/DDBJ whole genome shotgun (WGS) entry which is preliminary data.</text>
</comment>
<dbReference type="AlphaFoldDB" id="A0A502F2F9"/>
<evidence type="ECO:0000313" key="2">
    <source>
        <dbReference type="Proteomes" id="UP000319700"/>
    </source>
</evidence>
<keyword evidence="2" id="KW-1185">Reference proteome</keyword>
<sequence>MAIFTPLQLKTYVERVELQKDLLPLSPIFTSDQKTELDSLYDKILEICYTSVIKEKEVIEPIILQ</sequence>
<dbReference type="Proteomes" id="UP000319700">
    <property type="component" value="Unassembled WGS sequence"/>
</dbReference>
<gene>
    <name evidence="1" type="ORF">EAH81_02420</name>
</gene>
<dbReference type="RefSeq" id="WP_140503363.1">
    <property type="nucleotide sequence ID" value="NZ_RCZH01000002.1"/>
</dbReference>
<dbReference type="OrthoDB" id="1377177at2"/>
<name>A0A502F2F9_9FLAO</name>
<proteinExistence type="predicted"/>
<evidence type="ECO:0000313" key="1">
    <source>
        <dbReference type="EMBL" id="TPG44348.1"/>
    </source>
</evidence>
<dbReference type="EMBL" id="RCZH01000002">
    <property type="protein sequence ID" value="TPG44348.1"/>
    <property type="molecule type" value="Genomic_DNA"/>
</dbReference>